<keyword evidence="5 7" id="KW-0028">Amino-acid biosynthesis</keyword>
<sequence>MTTVATEHLDPLAQKKKAWSGRFSEPVADFVLRYTASVDFDKRMALADIAGSIAHATMMNKCGVLHDQDLADIKRGMKQIVDEIRSGQFEWKLELEDVHLNVEARLTQLVGDAGKRLHTGRSRNDQVATDMRLYMREEIDTITDLVGQLQEVLVHLAANETDTIMPGFTHMQVAQPVTLGHHLLAYVEMFERDRTRLADLRRRVNQSPLGAAALAGTTYPIDRNYSAELLGFEAVMQNSLDAVSDRDFCIEFTAAASLIMMHISRLSEELIYWMSQRFKFMMLPDRFTTGSSIMPQKKNPDVAETARGKAGRVAGDLISLTVLMKGLPLAYAKDTQEDKEPVFDAIDTVKDTLRAFIEMMPGVTPNREEMKKAAQAGYPTATDLADYLTKKGLPFREAHDVVGSVVKLASNRGCDLAELSLEELKGFSDLIEEDVYEKALKLESSVAARDHVGATAPNQVRKQVARWTDIFDKRHTEPKHKRLADLLQF</sequence>
<evidence type="ECO:0000256" key="3">
    <source>
        <dbReference type="ARBA" id="ARBA00012338"/>
    </source>
</evidence>
<dbReference type="InterPro" id="IPR022761">
    <property type="entry name" value="Fumarate_lyase_N"/>
</dbReference>
<gene>
    <name evidence="7 10" type="primary">argH</name>
    <name evidence="10" type="ORF">IAC56_00355</name>
</gene>
<proteinExistence type="inferred from homology"/>
<comment type="caution">
    <text evidence="10">The sequence shown here is derived from an EMBL/GenBank/DDBJ whole genome shotgun (WGS) entry which is preliminary data.</text>
</comment>
<dbReference type="AlphaFoldDB" id="A0A9D1IG70"/>
<accession>A0A9D1IG70</accession>
<dbReference type="FunFam" id="1.20.200.10:FF:000015">
    <property type="entry name" value="argininosuccinate lyase isoform X2"/>
    <property type="match status" value="1"/>
</dbReference>
<dbReference type="GO" id="GO:0005829">
    <property type="term" value="C:cytosol"/>
    <property type="evidence" value="ECO:0007669"/>
    <property type="project" value="TreeGrafter"/>
</dbReference>
<dbReference type="PRINTS" id="PR00149">
    <property type="entry name" value="FUMRATELYASE"/>
</dbReference>
<keyword evidence="7" id="KW-0963">Cytoplasm</keyword>
<comment type="pathway">
    <text evidence="2 7">Amino-acid biosynthesis; L-arginine biosynthesis; L-arginine from L-ornithine and carbamoyl phosphate: step 3/3.</text>
</comment>
<name>A0A9D1IG70_9BURK</name>
<dbReference type="Proteomes" id="UP000824083">
    <property type="component" value="Unassembled WGS sequence"/>
</dbReference>
<dbReference type="InterPro" id="IPR020557">
    <property type="entry name" value="Fumarate_lyase_CS"/>
</dbReference>
<evidence type="ECO:0000256" key="2">
    <source>
        <dbReference type="ARBA" id="ARBA00004941"/>
    </source>
</evidence>
<dbReference type="PANTHER" id="PTHR43814">
    <property type="entry name" value="ARGININOSUCCINATE LYASE"/>
    <property type="match status" value="1"/>
</dbReference>
<dbReference type="Gene3D" id="1.10.275.10">
    <property type="entry name" value="Fumarase/aspartase (N-terminal domain)"/>
    <property type="match status" value="1"/>
</dbReference>
<dbReference type="SUPFAM" id="SSF48557">
    <property type="entry name" value="L-aspartase-like"/>
    <property type="match status" value="1"/>
</dbReference>
<protein>
    <recommendedName>
        <fullName evidence="3 7">Argininosuccinate lyase</fullName>
        <shortName evidence="7">ASAL</shortName>
        <ecNumber evidence="3 7">4.3.2.1</ecNumber>
    </recommendedName>
    <alternativeName>
        <fullName evidence="7">Arginosuccinase</fullName>
    </alternativeName>
</protein>
<evidence type="ECO:0000256" key="5">
    <source>
        <dbReference type="ARBA" id="ARBA00022605"/>
    </source>
</evidence>
<dbReference type="Pfam" id="PF14698">
    <property type="entry name" value="ASL_C2"/>
    <property type="match status" value="1"/>
</dbReference>
<evidence type="ECO:0000313" key="10">
    <source>
        <dbReference type="EMBL" id="HIU36722.1"/>
    </source>
</evidence>
<dbReference type="Gene3D" id="1.20.200.10">
    <property type="entry name" value="Fumarase/aspartase (Central domain)"/>
    <property type="match status" value="1"/>
</dbReference>
<dbReference type="EMBL" id="DVMY01000011">
    <property type="protein sequence ID" value="HIU36722.1"/>
    <property type="molecule type" value="Genomic_DNA"/>
</dbReference>
<feature type="domain" description="Argininosuccinate lyase C-terminal" evidence="9">
    <location>
        <begin position="380"/>
        <end position="447"/>
    </location>
</feature>
<dbReference type="NCBIfam" id="TIGR00838">
    <property type="entry name" value="argH"/>
    <property type="match status" value="1"/>
</dbReference>
<dbReference type="InterPro" id="IPR024083">
    <property type="entry name" value="Fumarase/histidase_N"/>
</dbReference>
<dbReference type="PANTHER" id="PTHR43814:SF1">
    <property type="entry name" value="ARGININOSUCCINATE LYASE"/>
    <property type="match status" value="1"/>
</dbReference>
<evidence type="ECO:0000259" key="8">
    <source>
        <dbReference type="Pfam" id="PF00206"/>
    </source>
</evidence>
<dbReference type="GO" id="GO:0042450">
    <property type="term" value="P:L-arginine biosynthetic process via ornithine"/>
    <property type="evidence" value="ECO:0007669"/>
    <property type="project" value="UniProtKB-UniRule"/>
</dbReference>
<keyword evidence="4 7" id="KW-0055">Arginine biosynthesis</keyword>
<dbReference type="FunFam" id="1.10.40.30:FF:000001">
    <property type="entry name" value="Argininosuccinate lyase"/>
    <property type="match status" value="1"/>
</dbReference>
<dbReference type="HAMAP" id="MF_00006">
    <property type="entry name" value="Arg_succ_lyase"/>
    <property type="match status" value="1"/>
</dbReference>
<dbReference type="InterPro" id="IPR008948">
    <property type="entry name" value="L-Aspartase-like"/>
</dbReference>
<evidence type="ECO:0000256" key="7">
    <source>
        <dbReference type="HAMAP-Rule" id="MF_00006"/>
    </source>
</evidence>
<evidence type="ECO:0000259" key="9">
    <source>
        <dbReference type="Pfam" id="PF14698"/>
    </source>
</evidence>
<comment type="catalytic activity">
    <reaction evidence="1 7">
        <text>2-(N(omega)-L-arginino)succinate = fumarate + L-arginine</text>
        <dbReference type="Rhea" id="RHEA:24020"/>
        <dbReference type="ChEBI" id="CHEBI:29806"/>
        <dbReference type="ChEBI" id="CHEBI:32682"/>
        <dbReference type="ChEBI" id="CHEBI:57472"/>
        <dbReference type="EC" id="4.3.2.1"/>
    </reaction>
</comment>
<dbReference type="Gene3D" id="1.10.40.30">
    <property type="entry name" value="Fumarase/aspartase (C-terminal domain)"/>
    <property type="match status" value="1"/>
</dbReference>
<evidence type="ECO:0000256" key="4">
    <source>
        <dbReference type="ARBA" id="ARBA00022571"/>
    </source>
</evidence>
<keyword evidence="6 7" id="KW-0456">Lyase</keyword>
<evidence type="ECO:0000256" key="1">
    <source>
        <dbReference type="ARBA" id="ARBA00000985"/>
    </source>
</evidence>
<comment type="subcellular location">
    <subcellularLocation>
        <location evidence="7">Cytoplasm</location>
    </subcellularLocation>
</comment>
<dbReference type="PROSITE" id="PS00163">
    <property type="entry name" value="FUMARATE_LYASES"/>
    <property type="match status" value="1"/>
</dbReference>
<dbReference type="PRINTS" id="PR00145">
    <property type="entry name" value="ARGSUCLYASE"/>
</dbReference>
<organism evidence="10 11">
    <name type="scientific">Candidatus Aphodousia faecigallinarum</name>
    <dbReference type="NCBI Taxonomy" id="2840677"/>
    <lineage>
        <taxon>Bacteria</taxon>
        <taxon>Pseudomonadati</taxon>
        <taxon>Pseudomonadota</taxon>
        <taxon>Betaproteobacteria</taxon>
        <taxon>Burkholderiales</taxon>
        <taxon>Sutterellaceae</taxon>
        <taxon>Sutterellaceae incertae sedis</taxon>
        <taxon>Candidatus Aphodousia</taxon>
    </lineage>
</organism>
<dbReference type="GO" id="GO:0004056">
    <property type="term" value="F:argininosuccinate lyase activity"/>
    <property type="evidence" value="ECO:0007669"/>
    <property type="project" value="UniProtKB-UniRule"/>
</dbReference>
<dbReference type="InterPro" id="IPR029419">
    <property type="entry name" value="Arg_succ_lyase_C"/>
</dbReference>
<dbReference type="Pfam" id="PF00206">
    <property type="entry name" value="Lyase_1"/>
    <property type="match status" value="1"/>
</dbReference>
<feature type="domain" description="Fumarate lyase N-terminal" evidence="8">
    <location>
        <begin position="21"/>
        <end position="315"/>
    </location>
</feature>
<dbReference type="EC" id="4.3.2.1" evidence="3 7"/>
<reference evidence="10" key="1">
    <citation type="submission" date="2020-10" db="EMBL/GenBank/DDBJ databases">
        <authorList>
            <person name="Gilroy R."/>
        </authorList>
    </citation>
    <scope>NUCLEOTIDE SEQUENCE</scope>
    <source>
        <strain evidence="10">7463</strain>
    </source>
</reference>
<reference evidence="10" key="2">
    <citation type="journal article" date="2021" name="PeerJ">
        <title>Extensive microbial diversity within the chicken gut microbiome revealed by metagenomics and culture.</title>
        <authorList>
            <person name="Gilroy R."/>
            <person name="Ravi A."/>
            <person name="Getino M."/>
            <person name="Pursley I."/>
            <person name="Horton D.L."/>
            <person name="Alikhan N.F."/>
            <person name="Baker D."/>
            <person name="Gharbi K."/>
            <person name="Hall N."/>
            <person name="Watson M."/>
            <person name="Adriaenssens E.M."/>
            <person name="Foster-Nyarko E."/>
            <person name="Jarju S."/>
            <person name="Secka A."/>
            <person name="Antonio M."/>
            <person name="Oren A."/>
            <person name="Chaudhuri R.R."/>
            <person name="La Ragione R."/>
            <person name="Hildebrand F."/>
            <person name="Pallen M.J."/>
        </authorList>
    </citation>
    <scope>NUCLEOTIDE SEQUENCE</scope>
    <source>
        <strain evidence="10">7463</strain>
    </source>
</reference>
<dbReference type="FunFam" id="1.10.275.10:FF:000002">
    <property type="entry name" value="Argininosuccinate lyase"/>
    <property type="match status" value="1"/>
</dbReference>
<dbReference type="InterPro" id="IPR000362">
    <property type="entry name" value="Fumarate_lyase_fam"/>
</dbReference>
<dbReference type="CDD" id="cd01359">
    <property type="entry name" value="Argininosuccinate_lyase"/>
    <property type="match status" value="1"/>
</dbReference>
<evidence type="ECO:0000313" key="11">
    <source>
        <dbReference type="Proteomes" id="UP000824083"/>
    </source>
</evidence>
<evidence type="ECO:0000256" key="6">
    <source>
        <dbReference type="ARBA" id="ARBA00023239"/>
    </source>
</evidence>
<dbReference type="InterPro" id="IPR009049">
    <property type="entry name" value="Argininosuccinate_lyase"/>
</dbReference>
<comment type="similarity">
    <text evidence="7">Belongs to the lyase 1 family. Argininosuccinate lyase subfamily.</text>
</comment>